<dbReference type="GO" id="GO:0003676">
    <property type="term" value="F:nucleic acid binding"/>
    <property type="evidence" value="ECO:0007669"/>
    <property type="project" value="InterPro"/>
</dbReference>
<dbReference type="GO" id="GO:0008270">
    <property type="term" value="F:zinc ion binding"/>
    <property type="evidence" value="ECO:0007669"/>
    <property type="project" value="InterPro"/>
</dbReference>
<dbReference type="InterPro" id="IPR002711">
    <property type="entry name" value="HNH"/>
</dbReference>
<proteinExistence type="predicted"/>
<sequence length="267" mass="30626">MSKSRPPIPESIKRQVRQNSFFGCVICGMPFYEYEHIEEYSVVQEHTVDNIILLCPNHHSSKTTHKLSKERLIHGQKKPYNSQKPNTTPYKIEPSKKIDVNLGTNSCLGWDHAKYNEHHVIWINGQSFFTLHSDDGWLSTSLRITDQNGVILLNVIQGELVVSTNIFDYTYEGNNIKIRDYSDKRIILDIRIADNKVEIHQALFLHEGCDGFIIQQGMLYTICDKNMRGMSMGSSCYYNQNGAWGILNRKKYPKITPPGGFGFFTSS</sequence>
<dbReference type="HOGENOM" id="CLU_1057264_0_0_6"/>
<feature type="domain" description="HNH nuclease" evidence="1">
    <location>
        <begin position="11"/>
        <end position="60"/>
    </location>
</feature>
<dbReference type="Proteomes" id="UP000013173">
    <property type="component" value="Unassembled WGS sequence"/>
</dbReference>
<dbReference type="GO" id="GO:0004519">
    <property type="term" value="F:endonuclease activity"/>
    <property type="evidence" value="ECO:0007669"/>
    <property type="project" value="InterPro"/>
</dbReference>
<name>N9NNC0_9GAMM</name>
<evidence type="ECO:0000313" key="3">
    <source>
        <dbReference type="Proteomes" id="UP000013173"/>
    </source>
</evidence>
<evidence type="ECO:0000259" key="1">
    <source>
        <dbReference type="SMART" id="SM00507"/>
    </source>
</evidence>
<dbReference type="RefSeq" id="WP_005257550.1">
    <property type="nucleotide sequence ID" value="NZ_BMDR01000001.1"/>
</dbReference>
<dbReference type="GeneID" id="303682138"/>
<dbReference type="AlphaFoldDB" id="N9NNC0"/>
<dbReference type="EMBL" id="APRW01000009">
    <property type="protein sequence ID" value="ENX22483.1"/>
    <property type="molecule type" value="Genomic_DNA"/>
</dbReference>
<dbReference type="InterPro" id="IPR003615">
    <property type="entry name" value="HNH_nuc"/>
</dbReference>
<reference evidence="2 3" key="1">
    <citation type="submission" date="2013-02" db="EMBL/GenBank/DDBJ databases">
        <title>The Genome Sequence of Acinetobacter sp. NIPH 2168.</title>
        <authorList>
            <consortium name="The Broad Institute Genome Sequencing Platform"/>
            <consortium name="The Broad Institute Genome Sequencing Center for Infectious Disease"/>
            <person name="Cerqueira G."/>
            <person name="Feldgarden M."/>
            <person name="Courvalin P."/>
            <person name="Perichon B."/>
            <person name="Grillot-Courvalin C."/>
            <person name="Clermont D."/>
            <person name="Rocha E."/>
            <person name="Yoon E.-J."/>
            <person name="Nemec A."/>
            <person name="Walker B."/>
            <person name="Young S.K."/>
            <person name="Zeng Q."/>
            <person name="Gargeya S."/>
            <person name="Fitzgerald M."/>
            <person name="Haas B."/>
            <person name="Abouelleil A."/>
            <person name="Alvarado L."/>
            <person name="Arachchi H.M."/>
            <person name="Berlin A.M."/>
            <person name="Chapman S.B."/>
            <person name="Dewar J."/>
            <person name="Goldberg J."/>
            <person name="Griggs A."/>
            <person name="Gujja S."/>
            <person name="Hansen M."/>
            <person name="Howarth C."/>
            <person name="Imamovic A."/>
            <person name="Larimer J."/>
            <person name="McCowan C."/>
            <person name="Murphy C."/>
            <person name="Neiman D."/>
            <person name="Pearson M."/>
            <person name="Priest M."/>
            <person name="Roberts A."/>
            <person name="Saif S."/>
            <person name="Shea T."/>
            <person name="Sisk P."/>
            <person name="Sykes S."/>
            <person name="Wortman J."/>
            <person name="Nusbaum C."/>
            <person name="Birren B."/>
        </authorList>
    </citation>
    <scope>NUCLEOTIDE SEQUENCE [LARGE SCALE GENOMIC DNA]</scope>
    <source>
        <strain evidence="2 3">NIPH 2168</strain>
    </source>
</reference>
<gene>
    <name evidence="2" type="ORF">F892_01725</name>
</gene>
<accession>N9NNC0</accession>
<comment type="caution">
    <text evidence="2">The sequence shown here is derived from an EMBL/GenBank/DDBJ whole genome shotgun (WGS) entry which is preliminary data.</text>
</comment>
<keyword evidence="3" id="KW-1185">Reference proteome</keyword>
<dbReference type="Gene3D" id="1.10.30.50">
    <property type="match status" value="1"/>
</dbReference>
<dbReference type="PATRIC" id="fig|1217706.3.peg.1666"/>
<dbReference type="SMART" id="SM00507">
    <property type="entry name" value="HNHc"/>
    <property type="match status" value="1"/>
</dbReference>
<dbReference type="CDD" id="cd00085">
    <property type="entry name" value="HNHc"/>
    <property type="match status" value="1"/>
</dbReference>
<dbReference type="Pfam" id="PF01844">
    <property type="entry name" value="HNH"/>
    <property type="match status" value="1"/>
</dbReference>
<protein>
    <recommendedName>
        <fullName evidence="1">HNH nuclease domain-containing protein</fullName>
    </recommendedName>
</protein>
<evidence type="ECO:0000313" key="2">
    <source>
        <dbReference type="EMBL" id="ENX22483.1"/>
    </source>
</evidence>
<organism evidence="2 3">
    <name type="scientific">Acinetobacter vivianii</name>
    <dbReference type="NCBI Taxonomy" id="1776742"/>
    <lineage>
        <taxon>Bacteria</taxon>
        <taxon>Pseudomonadati</taxon>
        <taxon>Pseudomonadota</taxon>
        <taxon>Gammaproteobacteria</taxon>
        <taxon>Moraxellales</taxon>
        <taxon>Moraxellaceae</taxon>
        <taxon>Acinetobacter</taxon>
    </lineage>
</organism>